<organism evidence="1 2">
    <name type="scientific">Mariniradius sediminis</name>
    <dbReference type="NCBI Taxonomy" id="2909237"/>
    <lineage>
        <taxon>Bacteria</taxon>
        <taxon>Pseudomonadati</taxon>
        <taxon>Bacteroidota</taxon>
        <taxon>Cytophagia</taxon>
        <taxon>Cytophagales</taxon>
        <taxon>Cyclobacteriaceae</taxon>
        <taxon>Mariniradius</taxon>
    </lineage>
</organism>
<dbReference type="EMBL" id="JAKEVZ010000018">
    <property type="protein sequence ID" value="MCF1752967.1"/>
    <property type="molecule type" value="Genomic_DNA"/>
</dbReference>
<keyword evidence="2" id="KW-1185">Reference proteome</keyword>
<reference evidence="1 2" key="1">
    <citation type="submission" date="2022-01" db="EMBL/GenBank/DDBJ databases">
        <title>Mariniradius saccharolyticus sp. nov., isolated from sediment of a river.</title>
        <authorList>
            <person name="Liu H."/>
        </authorList>
    </citation>
    <scope>NUCLEOTIDE SEQUENCE [LARGE SCALE GENOMIC DNA]</scope>
    <source>
        <strain evidence="1 2">RY-2</strain>
    </source>
</reference>
<name>A0ABS9BZV5_9BACT</name>
<proteinExistence type="predicted"/>
<dbReference type="RefSeq" id="WP_234862799.1">
    <property type="nucleotide sequence ID" value="NZ_JAKEVZ010000018.1"/>
</dbReference>
<evidence type="ECO:0000313" key="2">
    <source>
        <dbReference type="Proteomes" id="UP001201449"/>
    </source>
</evidence>
<evidence type="ECO:0000313" key="1">
    <source>
        <dbReference type="EMBL" id="MCF1752967.1"/>
    </source>
</evidence>
<accession>A0ABS9BZV5</accession>
<gene>
    <name evidence="1" type="ORF">L0U89_18050</name>
</gene>
<dbReference type="Proteomes" id="UP001201449">
    <property type="component" value="Unassembled WGS sequence"/>
</dbReference>
<sequence length="121" mass="13973">MAPIPLASIRKIFANFLALSILLLSLGLGDFSDLKHQESHKESRWTESIGFPGGADIAQPSYKVFQSQIESFKFPVDQFCFLGFPYAALFTEPNSLTVSWWKQRIVFFDISRVLYPFHFFW</sequence>
<comment type="caution">
    <text evidence="1">The sequence shown here is derived from an EMBL/GenBank/DDBJ whole genome shotgun (WGS) entry which is preliminary data.</text>
</comment>
<protein>
    <submittedName>
        <fullName evidence="1">Uncharacterized protein</fullName>
    </submittedName>
</protein>